<dbReference type="AlphaFoldDB" id="A0A2N8PRR6"/>
<dbReference type="EMBL" id="JARPWH010000100">
    <property type="protein sequence ID" value="MDT2404389.1"/>
    <property type="molecule type" value="Genomic_DNA"/>
</dbReference>
<dbReference type="Gene3D" id="3.40.50.1820">
    <property type="entry name" value="alpha/beta hydrolase"/>
    <property type="match status" value="1"/>
</dbReference>
<evidence type="ECO:0000313" key="2">
    <source>
        <dbReference type="EMBL" id="MDT2404389.1"/>
    </source>
</evidence>
<dbReference type="InterPro" id="IPR022742">
    <property type="entry name" value="Hydrolase_4"/>
</dbReference>
<evidence type="ECO:0000313" key="6">
    <source>
        <dbReference type="Proteomes" id="UP001264335"/>
    </source>
</evidence>
<sequence length="237" mass="27429">MKREKKNIQKIPVICWGEPSDEIILAFHGDQSHKEDTVIQLLAETATQNGYQVWSFDLPEHGDRKGIDYALNPQNVVADVNKILHELEEQTKTFSLFGCSIGAYFGMLACQNRPIEQSLFLSPIVDMQELIENMLLWSGLTKADLQREKIIETPIKTLEWDYYKYVVEHPINWTAPTKILYGSKDNLTSRATIEKFSETPNSSLTVFNEGEHFFHTTKQLQVYQEWLKKSIKKKYPS</sequence>
<organism evidence="3 6">
    <name type="scientific">Enterococcus avium</name>
    <name type="common">Streptococcus avium</name>
    <dbReference type="NCBI Taxonomy" id="33945"/>
    <lineage>
        <taxon>Bacteria</taxon>
        <taxon>Bacillati</taxon>
        <taxon>Bacillota</taxon>
        <taxon>Bacilli</taxon>
        <taxon>Lactobacillales</taxon>
        <taxon>Enterococcaceae</taxon>
        <taxon>Enterococcus</taxon>
    </lineage>
</organism>
<protein>
    <submittedName>
        <fullName evidence="3">Alpha/beta fold hydrolase</fullName>
    </submittedName>
    <submittedName>
        <fullName evidence="4">Alpha/beta hydrolase</fullName>
    </submittedName>
</protein>
<dbReference type="InterPro" id="IPR029058">
    <property type="entry name" value="AB_hydrolase_fold"/>
</dbReference>
<dbReference type="EMBL" id="JARPWY010000062">
    <property type="protein sequence ID" value="MDT2516021.1"/>
    <property type="molecule type" value="Genomic_DNA"/>
</dbReference>
<proteinExistence type="predicted"/>
<dbReference type="RefSeq" id="WP_048720747.1">
    <property type="nucleotide sequence ID" value="NZ_JADPDV010000172.1"/>
</dbReference>
<reference evidence="4 5" key="1">
    <citation type="submission" date="2018-12" db="EMBL/GenBank/DDBJ databases">
        <title>A novel vanA-carrying plasmid in a clinical isolate of Enterococcus avium.</title>
        <authorList>
            <person name="Bernasconi O.J."/>
            <person name="Luzzaro F."/>
            <person name="Endimiani A."/>
        </authorList>
    </citation>
    <scope>NUCLEOTIDE SEQUENCE [LARGE SCALE GENOMIC DNA]</scope>
    <source>
        <strain evidence="4 5">LC0559/18</strain>
    </source>
</reference>
<evidence type="ECO:0000313" key="5">
    <source>
        <dbReference type="Proteomes" id="UP000288388"/>
    </source>
</evidence>
<dbReference type="Proteomes" id="UP001264335">
    <property type="component" value="Unassembled WGS sequence"/>
</dbReference>
<dbReference type="Pfam" id="PF12146">
    <property type="entry name" value="Hydrolase_4"/>
    <property type="match status" value="1"/>
</dbReference>
<evidence type="ECO:0000313" key="4">
    <source>
        <dbReference type="EMBL" id="RVU92876.1"/>
    </source>
</evidence>
<dbReference type="GO" id="GO:0016787">
    <property type="term" value="F:hydrolase activity"/>
    <property type="evidence" value="ECO:0007669"/>
    <property type="project" value="UniProtKB-KW"/>
</dbReference>
<dbReference type="Proteomes" id="UP001260773">
    <property type="component" value="Unassembled WGS sequence"/>
</dbReference>
<reference evidence="3 6" key="2">
    <citation type="submission" date="2023-03" db="EMBL/GenBank/DDBJ databases">
        <authorList>
            <person name="Shen W."/>
            <person name="Cai J."/>
        </authorList>
    </citation>
    <scope>NUCLEOTIDE SEQUENCE [LARGE SCALE GENOMIC DNA]</scope>
    <source>
        <strain evidence="2">P33-2</strain>
        <strain evidence="3 6">Y2</strain>
    </source>
</reference>
<evidence type="ECO:0000259" key="1">
    <source>
        <dbReference type="Pfam" id="PF12146"/>
    </source>
</evidence>
<evidence type="ECO:0000313" key="3">
    <source>
        <dbReference type="EMBL" id="MDT2516021.1"/>
    </source>
</evidence>
<keyword evidence="3" id="KW-0378">Hydrolase</keyword>
<feature type="domain" description="Serine aminopeptidase S33" evidence="1">
    <location>
        <begin position="20"/>
        <end position="130"/>
    </location>
</feature>
<accession>A0A2N8PRR6</accession>
<dbReference type="SUPFAM" id="SSF53474">
    <property type="entry name" value="alpha/beta-Hydrolases"/>
    <property type="match status" value="1"/>
</dbReference>
<dbReference type="EMBL" id="RYZS01000002">
    <property type="protein sequence ID" value="RVU92876.1"/>
    <property type="molecule type" value="Genomic_DNA"/>
</dbReference>
<gene>
    <name evidence="4" type="ORF">EK398_20610</name>
    <name evidence="2" type="ORF">P7D43_18645</name>
    <name evidence="3" type="ORF">P7D79_17485</name>
</gene>
<name>A0A2N8PRR6_ENTAV</name>
<dbReference type="Proteomes" id="UP000288388">
    <property type="component" value="Unassembled WGS sequence"/>
</dbReference>
<comment type="caution">
    <text evidence="3">The sequence shown here is derived from an EMBL/GenBank/DDBJ whole genome shotgun (WGS) entry which is preliminary data.</text>
</comment>